<dbReference type="EMBL" id="CASHTH010003749">
    <property type="protein sequence ID" value="CAI8048794.1"/>
    <property type="molecule type" value="Genomic_DNA"/>
</dbReference>
<gene>
    <name evidence="1" type="ORF">GBAR_LOCUS26902</name>
</gene>
<accession>A0AA35TIU9</accession>
<reference evidence="1" key="1">
    <citation type="submission" date="2023-03" db="EMBL/GenBank/DDBJ databases">
        <authorList>
            <person name="Steffen K."/>
            <person name="Cardenas P."/>
        </authorList>
    </citation>
    <scope>NUCLEOTIDE SEQUENCE</scope>
</reference>
<dbReference type="Proteomes" id="UP001174909">
    <property type="component" value="Unassembled WGS sequence"/>
</dbReference>
<keyword evidence="2" id="KW-1185">Reference proteome</keyword>
<proteinExistence type="predicted"/>
<organism evidence="1 2">
    <name type="scientific">Geodia barretti</name>
    <name type="common">Barrett's horny sponge</name>
    <dbReference type="NCBI Taxonomy" id="519541"/>
    <lineage>
        <taxon>Eukaryota</taxon>
        <taxon>Metazoa</taxon>
        <taxon>Porifera</taxon>
        <taxon>Demospongiae</taxon>
        <taxon>Heteroscleromorpha</taxon>
        <taxon>Tetractinellida</taxon>
        <taxon>Astrophorina</taxon>
        <taxon>Geodiidae</taxon>
        <taxon>Geodia</taxon>
    </lineage>
</organism>
<comment type="caution">
    <text evidence="1">The sequence shown here is derived from an EMBL/GenBank/DDBJ whole genome shotgun (WGS) entry which is preliminary data.</text>
</comment>
<evidence type="ECO:0000313" key="1">
    <source>
        <dbReference type="EMBL" id="CAI8048794.1"/>
    </source>
</evidence>
<evidence type="ECO:0000313" key="2">
    <source>
        <dbReference type="Proteomes" id="UP001174909"/>
    </source>
</evidence>
<name>A0AA35TIU9_GEOBA</name>
<sequence length="90" mass="10459">CSKNRRRSVASVGNSPPLYGYDAHRLKAYAIFIESLLQIDMLQPAEIVERVEGLQHLLLWESSERRCYRRALVEVRCHFHQSGCSHHCHV</sequence>
<protein>
    <submittedName>
        <fullName evidence="1">Uncharacterized protein</fullName>
    </submittedName>
</protein>
<dbReference type="AlphaFoldDB" id="A0AA35TIU9"/>
<feature type="non-terminal residue" evidence="1">
    <location>
        <position position="1"/>
    </location>
</feature>